<keyword evidence="11" id="KW-0150">Chloroplast</keyword>
<dbReference type="GeneID" id="24571359"/>
<dbReference type="GO" id="GO:0006351">
    <property type="term" value="P:DNA-templated transcription"/>
    <property type="evidence" value="ECO:0007669"/>
    <property type="project" value="InterPro"/>
</dbReference>
<proteinExistence type="predicted"/>
<protein>
    <recommendedName>
        <fullName evidence="1">DNA-directed RNA polymerase</fullName>
        <ecNumber evidence="1">2.7.7.6</ecNumber>
    </recommendedName>
</protein>
<feature type="domain" description="RNA polymerase Rpb1" evidence="9">
    <location>
        <begin position="7"/>
        <end position="60"/>
    </location>
</feature>
<keyword evidence="2" id="KW-0240">DNA-directed RNA polymerase</keyword>
<dbReference type="AlphaFoldDB" id="A0A0G3VGX8"/>
<dbReference type="PANTHER" id="PTHR19376:SF68">
    <property type="entry name" value="DNA-DIRECTED RNA POLYMERASE SUBUNIT BETA"/>
    <property type="match status" value="1"/>
</dbReference>
<reference evidence="11" key="1">
    <citation type="journal article" date="2015" name="J. Eukaryot. Microbiol.">
        <title>Chloroplast Genome Evolution in the Euglenaceae.</title>
        <authorList>
            <person name="Bennett M.S."/>
            <person name="Triemer R.E."/>
        </authorList>
    </citation>
    <scope>NUCLEOTIDE SEQUENCE</scope>
    <source>
        <strain evidence="11">UTEX 2354</strain>
    </source>
</reference>
<organism evidence="11">
    <name type="scientific">Monomorphina parapyrum</name>
    <dbReference type="NCBI Taxonomy" id="1664066"/>
    <lineage>
        <taxon>Eukaryota</taxon>
        <taxon>Discoba</taxon>
        <taxon>Euglenozoa</taxon>
        <taxon>Euglenida</taxon>
        <taxon>Spirocuta</taxon>
        <taxon>Euglenophyceae</taxon>
        <taxon>Euglenales</taxon>
        <taxon>Euglenaceae</taxon>
        <taxon>Monomorphina</taxon>
    </lineage>
</organism>
<dbReference type="GO" id="GO:0003899">
    <property type="term" value="F:DNA-directed RNA polymerase activity"/>
    <property type="evidence" value="ECO:0007669"/>
    <property type="project" value="UniProtKB-EC"/>
</dbReference>
<dbReference type="EC" id="2.7.7.6" evidence="1"/>
<sequence>MKEKTLYCNKTFDKTEIRKLIEWFTYNYGSIKTNKLLDKLKLNGFNYATKAGISLGLEDLKIPKIKKTLINNTEKDIGKSEFKLKKGKINTVQHAEKITKSWSITNDLLKNEIIINLRQTDLLNPVYMMTFSGARGNISQIRQLIGMRGLMSDSQGQIINLPIKNNLKEGLKITEYFISCNGARKGLVDTALKTANSGYLTRRLIYASQSQKIRRPNCNSNNGIMVVVNKNNKEKYKSTLDVLIGRVLARNITNENKDLIVFQKGQDICRYIAKKIIKTKKIYIRSPLTCRLNMGVCQLCYGWDLGNGRIAQLGESVGILAAQSIGEPGTQLTMRTFHTGGVFAGEVVETINAPENGIVNYNSKFGGKKIETKYGEKAFFTLKEKRIELLTNTNIKSVIKVPKYTILFTKPNKKVFRKQIIGEFSTLKSIKNIKDKSDKQQKEIRTEISGKVNIHKKNEKKDSIWITSGNIISFQLINKALKSYEIKKKKFSLKETKYKTKNEDIKISTNTSTITLNTLKKLNKFNKLKINKSEIEKNYIVEKINKKNKKIFVKKQTVEKVILKQKKSKANNIKEYINIKRDFNEKPAQIIEIQEKLIIVRKGKPNFVSEMTKINVKNNTLIKKNNVIYYTIYKKQKTEDIVEGLPKIEELIEAKRISNLETIKSNTHDKLKKTFQSFEKKYKNSIAVKKSIEKIQTYLINKIQRVYSAQSVKIANKHMEIVVKQMTSRVIVIDRGDSEIITGEIIELNKLEKTNKTLENQITYEPIIIGITKLSLSNQSFISEASFQETTRVLTRSAVEGKIDWLYGLKENIILGNLIPIGTGYKKSYNI</sequence>
<evidence type="ECO:0000313" key="11">
    <source>
        <dbReference type="EMBL" id="AKL78919.1"/>
    </source>
</evidence>
<dbReference type="InterPro" id="IPR038120">
    <property type="entry name" value="Rpb1_funnel_sf"/>
</dbReference>
<evidence type="ECO:0000256" key="2">
    <source>
        <dbReference type="ARBA" id="ARBA00022478"/>
    </source>
</evidence>
<keyword evidence="6" id="KW-0862">Zinc</keyword>
<dbReference type="Gene3D" id="1.10.274.100">
    <property type="entry name" value="RNA polymerase Rpb1, domain 3"/>
    <property type="match status" value="1"/>
</dbReference>
<evidence type="ECO:0000259" key="10">
    <source>
        <dbReference type="Pfam" id="PF04998"/>
    </source>
</evidence>
<evidence type="ECO:0000256" key="5">
    <source>
        <dbReference type="ARBA" id="ARBA00022723"/>
    </source>
</evidence>
<evidence type="ECO:0000259" key="9">
    <source>
        <dbReference type="Pfam" id="PF04983"/>
    </source>
</evidence>
<name>A0A0G3VGX8_9EUGL</name>
<comment type="catalytic activity">
    <reaction evidence="8">
        <text>RNA(n) + a ribonucleoside 5'-triphosphate = RNA(n+1) + diphosphate</text>
        <dbReference type="Rhea" id="RHEA:21248"/>
        <dbReference type="Rhea" id="RHEA-COMP:14527"/>
        <dbReference type="Rhea" id="RHEA-COMP:17342"/>
        <dbReference type="ChEBI" id="CHEBI:33019"/>
        <dbReference type="ChEBI" id="CHEBI:61557"/>
        <dbReference type="ChEBI" id="CHEBI:140395"/>
        <dbReference type="EC" id="2.7.7.6"/>
    </reaction>
</comment>
<evidence type="ECO:0000256" key="8">
    <source>
        <dbReference type="ARBA" id="ARBA00048552"/>
    </source>
</evidence>
<dbReference type="InterPro" id="IPR042102">
    <property type="entry name" value="RNA_pol_Rpb1_3_sf"/>
</dbReference>
<keyword evidence="3" id="KW-0808">Transferase</keyword>
<evidence type="ECO:0000256" key="6">
    <source>
        <dbReference type="ARBA" id="ARBA00022833"/>
    </source>
</evidence>
<dbReference type="GO" id="GO:0000428">
    <property type="term" value="C:DNA-directed RNA polymerase complex"/>
    <property type="evidence" value="ECO:0007669"/>
    <property type="project" value="UniProtKB-KW"/>
</dbReference>
<evidence type="ECO:0000256" key="3">
    <source>
        <dbReference type="ARBA" id="ARBA00022679"/>
    </source>
</evidence>
<geneLocation type="chloroplast" evidence="11"/>
<dbReference type="InterPro" id="IPR007066">
    <property type="entry name" value="RNA_pol_Rpb1_3"/>
</dbReference>
<dbReference type="Pfam" id="PF04998">
    <property type="entry name" value="RNA_pol_Rpb1_5"/>
    <property type="match status" value="1"/>
</dbReference>
<dbReference type="SUPFAM" id="SSF64484">
    <property type="entry name" value="beta and beta-prime subunits of DNA dependent RNA-polymerase"/>
    <property type="match status" value="1"/>
</dbReference>
<gene>
    <name evidence="11" type="primary">rpoC2</name>
</gene>
<dbReference type="InterPro" id="IPR045867">
    <property type="entry name" value="DNA-dir_RpoC_beta_prime"/>
</dbReference>
<dbReference type="RefSeq" id="YP_009145446.1">
    <property type="nucleotide sequence ID" value="NC_027287.1"/>
</dbReference>
<evidence type="ECO:0000256" key="4">
    <source>
        <dbReference type="ARBA" id="ARBA00022695"/>
    </source>
</evidence>
<dbReference type="Gene3D" id="1.10.150.390">
    <property type="match status" value="1"/>
</dbReference>
<dbReference type="Pfam" id="PF04983">
    <property type="entry name" value="RNA_pol_Rpb1_3"/>
    <property type="match status" value="1"/>
</dbReference>
<keyword evidence="5" id="KW-0479">Metal-binding</keyword>
<dbReference type="Gene3D" id="1.10.132.30">
    <property type="match status" value="1"/>
</dbReference>
<dbReference type="Gene3D" id="1.10.1790.20">
    <property type="match status" value="1"/>
</dbReference>
<keyword evidence="4" id="KW-0548">Nucleotidyltransferase</keyword>
<accession>A0A0G3VGX8</accession>
<feature type="domain" description="RNA polymerase Rpb1" evidence="10">
    <location>
        <begin position="170"/>
        <end position="775"/>
    </location>
</feature>
<dbReference type="GO" id="GO:0003677">
    <property type="term" value="F:DNA binding"/>
    <property type="evidence" value="ECO:0007669"/>
    <property type="project" value="InterPro"/>
</dbReference>
<dbReference type="InterPro" id="IPR007081">
    <property type="entry name" value="RNA_pol_Rpb1_5"/>
</dbReference>
<dbReference type="GO" id="GO:0046872">
    <property type="term" value="F:metal ion binding"/>
    <property type="evidence" value="ECO:0007669"/>
    <property type="project" value="UniProtKB-KW"/>
</dbReference>
<keyword evidence="11" id="KW-0934">Plastid</keyword>
<dbReference type="PANTHER" id="PTHR19376">
    <property type="entry name" value="DNA-DIRECTED RNA POLYMERASE"/>
    <property type="match status" value="1"/>
</dbReference>
<keyword evidence="7" id="KW-0804">Transcription</keyword>
<dbReference type="CDD" id="cd02655">
    <property type="entry name" value="RNAP_beta'_C"/>
    <property type="match status" value="1"/>
</dbReference>
<evidence type="ECO:0000256" key="7">
    <source>
        <dbReference type="ARBA" id="ARBA00023163"/>
    </source>
</evidence>
<dbReference type="EMBL" id="KP455987">
    <property type="protein sequence ID" value="AKL78919.1"/>
    <property type="molecule type" value="Genomic_DNA"/>
</dbReference>
<evidence type="ECO:0000256" key="1">
    <source>
        <dbReference type="ARBA" id="ARBA00012418"/>
    </source>
</evidence>